<dbReference type="CDD" id="cd07377">
    <property type="entry name" value="WHTH_GntR"/>
    <property type="match status" value="1"/>
</dbReference>
<dbReference type="PRINTS" id="PR00035">
    <property type="entry name" value="HTHGNTR"/>
</dbReference>
<dbReference type="InterPro" id="IPR004839">
    <property type="entry name" value="Aminotransferase_I/II_large"/>
</dbReference>
<organism evidence="7 8">
    <name type="scientific">Candidatus Scatomonas pullistercoris</name>
    <dbReference type="NCBI Taxonomy" id="2840920"/>
    <lineage>
        <taxon>Bacteria</taxon>
        <taxon>Bacillati</taxon>
        <taxon>Bacillota</taxon>
        <taxon>Clostridia</taxon>
        <taxon>Lachnospirales</taxon>
        <taxon>Lachnospiraceae</taxon>
        <taxon>Lachnospiraceae incertae sedis</taxon>
        <taxon>Candidatus Scatomonas</taxon>
    </lineage>
</organism>
<dbReference type="InterPro" id="IPR015421">
    <property type="entry name" value="PyrdxlP-dep_Trfase_major"/>
</dbReference>
<evidence type="ECO:0000256" key="5">
    <source>
        <dbReference type="ARBA" id="ARBA00023163"/>
    </source>
</evidence>
<comment type="similarity">
    <text evidence="1">In the C-terminal section; belongs to the class-I pyridoxal-phosphate-dependent aminotransferase family.</text>
</comment>
<dbReference type="InterPro" id="IPR000524">
    <property type="entry name" value="Tscrpt_reg_HTH_GntR"/>
</dbReference>
<evidence type="ECO:0000259" key="6">
    <source>
        <dbReference type="PROSITE" id="PS50949"/>
    </source>
</evidence>
<dbReference type="Gene3D" id="1.10.10.10">
    <property type="entry name" value="Winged helix-like DNA-binding domain superfamily/Winged helix DNA-binding domain"/>
    <property type="match status" value="1"/>
</dbReference>
<dbReference type="Pfam" id="PF00155">
    <property type="entry name" value="Aminotran_1_2"/>
    <property type="match status" value="1"/>
</dbReference>
<keyword evidence="5" id="KW-0804">Transcription</keyword>
<evidence type="ECO:0000256" key="3">
    <source>
        <dbReference type="ARBA" id="ARBA00023015"/>
    </source>
</evidence>
<dbReference type="PANTHER" id="PTHR46577:SF1">
    <property type="entry name" value="HTH-TYPE TRANSCRIPTIONAL REGULATORY PROTEIN GABR"/>
    <property type="match status" value="1"/>
</dbReference>
<dbReference type="CDD" id="cd00609">
    <property type="entry name" value="AAT_like"/>
    <property type="match status" value="1"/>
</dbReference>
<sequence>MKELLIQLDADRKIPLYEQICRFLKEEIRRGKIPPGEKLPSARALAAQLSVSRSTVDLAYGQLTSEGYLNSVPCRGYFVGDVSELYRLEHLEREPVHKRQADAPAFRYDFALNGIDEESFPINIWRKISREVLLEENSALFQLGDPEGEWSLRTVIAEYLHHARGVNCRPEQIVMGAGNDYLVILLSLLLGRDTRIAMENPTYRSAWNCFRSLGHSVAAVPLDEAGMDVERLEESGASAAYVMPSHQFPMGTVMPIRRRLQLLQWAAGREGRFLIEDDYDSEFRYRGKPIPALQGYDTHDCVIYLGTFSKAIAPGIRVSYMVLPERLLPVYRERASVFSATISRIDQSVLEIFLREGHFERHLNRMRAVYKAKHDLLVKNLRELSGILEVSGEHAGVHLLVHFRNGITEQEAIARAASAGIRVYGLSEYIIGEMPERGRNTVLLGYGPLRMQEIEEACRTLKQAWSALDSEAQRQKGPEPEA</sequence>
<evidence type="ECO:0000256" key="4">
    <source>
        <dbReference type="ARBA" id="ARBA00023125"/>
    </source>
</evidence>
<protein>
    <submittedName>
        <fullName evidence="7">PLP-dependent aminotransferase family protein</fullName>
    </submittedName>
</protein>
<keyword evidence="7" id="KW-0032">Aminotransferase</keyword>
<dbReference type="SUPFAM" id="SSF46785">
    <property type="entry name" value="Winged helix' DNA-binding domain"/>
    <property type="match status" value="1"/>
</dbReference>
<dbReference type="GO" id="GO:0030170">
    <property type="term" value="F:pyridoxal phosphate binding"/>
    <property type="evidence" value="ECO:0007669"/>
    <property type="project" value="InterPro"/>
</dbReference>
<dbReference type="InterPro" id="IPR015424">
    <property type="entry name" value="PyrdxlP-dep_Trfase"/>
</dbReference>
<dbReference type="Gene3D" id="3.40.640.10">
    <property type="entry name" value="Type I PLP-dependent aspartate aminotransferase-like (Major domain)"/>
    <property type="match status" value="1"/>
</dbReference>
<keyword evidence="7" id="KW-0808">Transferase</keyword>
<keyword evidence="4" id="KW-0238">DNA-binding</keyword>
<dbReference type="GO" id="GO:0003677">
    <property type="term" value="F:DNA binding"/>
    <property type="evidence" value="ECO:0007669"/>
    <property type="project" value="UniProtKB-KW"/>
</dbReference>
<feature type="domain" description="HTH gntR-type" evidence="6">
    <location>
        <begin position="14"/>
        <end position="82"/>
    </location>
</feature>
<keyword evidence="2" id="KW-0663">Pyridoxal phosphate</keyword>
<dbReference type="InterPro" id="IPR036390">
    <property type="entry name" value="WH_DNA-bd_sf"/>
</dbReference>
<gene>
    <name evidence="7" type="ORF">IAB71_07580</name>
</gene>
<dbReference type="InterPro" id="IPR051446">
    <property type="entry name" value="HTH_trans_reg/aminotransferase"/>
</dbReference>
<evidence type="ECO:0000256" key="2">
    <source>
        <dbReference type="ARBA" id="ARBA00022898"/>
    </source>
</evidence>
<dbReference type="AlphaFoldDB" id="A0A9D1P458"/>
<comment type="caution">
    <text evidence="7">The sequence shown here is derived from an EMBL/GenBank/DDBJ whole genome shotgun (WGS) entry which is preliminary data.</text>
</comment>
<dbReference type="GO" id="GO:0003700">
    <property type="term" value="F:DNA-binding transcription factor activity"/>
    <property type="evidence" value="ECO:0007669"/>
    <property type="project" value="InterPro"/>
</dbReference>
<reference evidence="7" key="1">
    <citation type="submission" date="2020-10" db="EMBL/GenBank/DDBJ databases">
        <authorList>
            <person name="Gilroy R."/>
        </authorList>
    </citation>
    <scope>NUCLEOTIDE SEQUENCE</scope>
    <source>
        <strain evidence="7">CHK188-20938</strain>
    </source>
</reference>
<dbReference type="PANTHER" id="PTHR46577">
    <property type="entry name" value="HTH-TYPE TRANSCRIPTIONAL REGULATORY PROTEIN GABR"/>
    <property type="match status" value="1"/>
</dbReference>
<dbReference type="PROSITE" id="PS50949">
    <property type="entry name" value="HTH_GNTR"/>
    <property type="match status" value="1"/>
</dbReference>
<dbReference type="SUPFAM" id="SSF53383">
    <property type="entry name" value="PLP-dependent transferases"/>
    <property type="match status" value="1"/>
</dbReference>
<dbReference type="EMBL" id="DVOO01000022">
    <property type="protein sequence ID" value="HIV25626.1"/>
    <property type="molecule type" value="Genomic_DNA"/>
</dbReference>
<proteinExistence type="inferred from homology"/>
<dbReference type="Proteomes" id="UP000824169">
    <property type="component" value="Unassembled WGS sequence"/>
</dbReference>
<accession>A0A9D1P458</accession>
<evidence type="ECO:0000313" key="7">
    <source>
        <dbReference type="EMBL" id="HIV25626.1"/>
    </source>
</evidence>
<evidence type="ECO:0000313" key="8">
    <source>
        <dbReference type="Proteomes" id="UP000824169"/>
    </source>
</evidence>
<dbReference type="GO" id="GO:0008483">
    <property type="term" value="F:transaminase activity"/>
    <property type="evidence" value="ECO:0007669"/>
    <property type="project" value="UniProtKB-KW"/>
</dbReference>
<dbReference type="Pfam" id="PF00392">
    <property type="entry name" value="GntR"/>
    <property type="match status" value="1"/>
</dbReference>
<reference evidence="7" key="2">
    <citation type="journal article" date="2021" name="PeerJ">
        <title>Extensive microbial diversity within the chicken gut microbiome revealed by metagenomics and culture.</title>
        <authorList>
            <person name="Gilroy R."/>
            <person name="Ravi A."/>
            <person name="Getino M."/>
            <person name="Pursley I."/>
            <person name="Horton D.L."/>
            <person name="Alikhan N.F."/>
            <person name="Baker D."/>
            <person name="Gharbi K."/>
            <person name="Hall N."/>
            <person name="Watson M."/>
            <person name="Adriaenssens E.M."/>
            <person name="Foster-Nyarko E."/>
            <person name="Jarju S."/>
            <person name="Secka A."/>
            <person name="Antonio M."/>
            <person name="Oren A."/>
            <person name="Chaudhuri R.R."/>
            <person name="La Ragione R."/>
            <person name="Hildebrand F."/>
            <person name="Pallen M.J."/>
        </authorList>
    </citation>
    <scope>NUCLEOTIDE SEQUENCE</scope>
    <source>
        <strain evidence="7">CHK188-20938</strain>
    </source>
</reference>
<evidence type="ECO:0000256" key="1">
    <source>
        <dbReference type="ARBA" id="ARBA00005384"/>
    </source>
</evidence>
<dbReference type="SMART" id="SM00345">
    <property type="entry name" value="HTH_GNTR"/>
    <property type="match status" value="1"/>
</dbReference>
<keyword evidence="3" id="KW-0805">Transcription regulation</keyword>
<dbReference type="InterPro" id="IPR036388">
    <property type="entry name" value="WH-like_DNA-bd_sf"/>
</dbReference>
<name>A0A9D1P458_9FIRM</name>